<protein>
    <submittedName>
        <fullName evidence="1">Uncharacterized protein</fullName>
    </submittedName>
</protein>
<comment type="caution">
    <text evidence="1">The sequence shown here is derived from an EMBL/GenBank/DDBJ whole genome shotgun (WGS) entry which is preliminary data.</text>
</comment>
<gene>
    <name evidence="1" type="ORF">CSOL1703_00006262</name>
</gene>
<proteinExistence type="predicted"/>
<keyword evidence="2" id="KW-1185">Reference proteome</keyword>
<dbReference type="EMBL" id="CABFOC020000063">
    <property type="protein sequence ID" value="CAH0056322.1"/>
    <property type="molecule type" value="Genomic_DNA"/>
</dbReference>
<dbReference type="OrthoDB" id="5143942at2759"/>
<accession>A0A9N9ZIW6</accession>
<dbReference type="AlphaFoldDB" id="A0A9N9ZIW6"/>
<evidence type="ECO:0000313" key="1">
    <source>
        <dbReference type="EMBL" id="CAH0056322.1"/>
    </source>
</evidence>
<name>A0A9N9ZIW6_9HYPO</name>
<dbReference type="Proteomes" id="UP000775872">
    <property type="component" value="Unassembled WGS sequence"/>
</dbReference>
<sequence>MATLTVDEVELTPEVLERFEPQLRTRKWDDFELPDGPLPTLQRFARHGGPDLSDLRFDNYAPNSREKAPIGRAGPSSVRFEGFLTEHNILPLGEDPEGEPLKTHDLDMMETWVKDTLTKTVVPDITVSREGFLLFRQLGANLLPLNVWQGVSHHLCLPRFADNQPSLQTAERLQFSPGASMTDQQTDPLEARFCDGTSFSYLALGVHRQLGALIDPSTNLEGPIAPNFFLETQTPSERPAILRNKARLAGAYGARAIYTLRRHVGDDRDDSFRDGNELLAFTATFADNALKLYGHTAESLDSGRLLFRMRLIASFATDSDVETLQKAFQFVWRLRVEATRLRMAAIDPVNRRDRDDDINRHSFFYFGYDGLNDDDDQAP</sequence>
<organism evidence="1 2">
    <name type="scientific">Clonostachys solani</name>
    <dbReference type="NCBI Taxonomy" id="160281"/>
    <lineage>
        <taxon>Eukaryota</taxon>
        <taxon>Fungi</taxon>
        <taxon>Dikarya</taxon>
        <taxon>Ascomycota</taxon>
        <taxon>Pezizomycotina</taxon>
        <taxon>Sordariomycetes</taxon>
        <taxon>Hypocreomycetidae</taxon>
        <taxon>Hypocreales</taxon>
        <taxon>Bionectriaceae</taxon>
        <taxon>Clonostachys</taxon>
    </lineage>
</organism>
<reference evidence="1" key="1">
    <citation type="submission" date="2021-10" db="EMBL/GenBank/DDBJ databases">
        <authorList>
            <person name="Piombo E."/>
        </authorList>
    </citation>
    <scope>NUCLEOTIDE SEQUENCE</scope>
</reference>
<evidence type="ECO:0000313" key="2">
    <source>
        <dbReference type="Proteomes" id="UP000775872"/>
    </source>
</evidence>